<reference evidence="1" key="2">
    <citation type="submission" date="2020-11" db="EMBL/GenBank/DDBJ databases">
        <authorList>
            <person name="McCartney M.A."/>
            <person name="Auch B."/>
            <person name="Kono T."/>
            <person name="Mallez S."/>
            <person name="Becker A."/>
            <person name="Gohl D.M."/>
            <person name="Silverstein K.A.T."/>
            <person name="Koren S."/>
            <person name="Bechman K.B."/>
            <person name="Herman A."/>
            <person name="Abrahante J.E."/>
            <person name="Garbe J."/>
        </authorList>
    </citation>
    <scope>NUCLEOTIDE SEQUENCE</scope>
    <source>
        <strain evidence="1">Duluth1</strain>
        <tissue evidence="1">Whole animal</tissue>
    </source>
</reference>
<protein>
    <submittedName>
        <fullName evidence="1">Uncharacterized protein</fullName>
    </submittedName>
</protein>
<dbReference type="AlphaFoldDB" id="A0A9D4I262"/>
<comment type="caution">
    <text evidence="1">The sequence shown here is derived from an EMBL/GenBank/DDBJ whole genome shotgun (WGS) entry which is preliminary data.</text>
</comment>
<dbReference type="EMBL" id="JAIWYP010000011">
    <property type="protein sequence ID" value="KAH3741458.1"/>
    <property type="molecule type" value="Genomic_DNA"/>
</dbReference>
<organism evidence="1 2">
    <name type="scientific">Dreissena polymorpha</name>
    <name type="common">Zebra mussel</name>
    <name type="synonym">Mytilus polymorpha</name>
    <dbReference type="NCBI Taxonomy" id="45954"/>
    <lineage>
        <taxon>Eukaryota</taxon>
        <taxon>Metazoa</taxon>
        <taxon>Spiralia</taxon>
        <taxon>Lophotrochozoa</taxon>
        <taxon>Mollusca</taxon>
        <taxon>Bivalvia</taxon>
        <taxon>Autobranchia</taxon>
        <taxon>Heteroconchia</taxon>
        <taxon>Euheterodonta</taxon>
        <taxon>Imparidentia</taxon>
        <taxon>Neoheterodontei</taxon>
        <taxon>Myida</taxon>
        <taxon>Dreissenoidea</taxon>
        <taxon>Dreissenidae</taxon>
        <taxon>Dreissena</taxon>
    </lineage>
</organism>
<proteinExistence type="predicted"/>
<reference evidence="1" key="1">
    <citation type="journal article" date="2019" name="bioRxiv">
        <title>The Genome of the Zebra Mussel, Dreissena polymorpha: A Resource for Invasive Species Research.</title>
        <authorList>
            <person name="McCartney M.A."/>
            <person name="Auch B."/>
            <person name="Kono T."/>
            <person name="Mallez S."/>
            <person name="Zhang Y."/>
            <person name="Obille A."/>
            <person name="Becker A."/>
            <person name="Abrahante J.E."/>
            <person name="Garbe J."/>
            <person name="Badalamenti J.P."/>
            <person name="Herman A."/>
            <person name="Mangelson H."/>
            <person name="Liachko I."/>
            <person name="Sullivan S."/>
            <person name="Sone E.D."/>
            <person name="Koren S."/>
            <person name="Silverstein K.A.T."/>
            <person name="Beckman K.B."/>
            <person name="Gohl D.M."/>
        </authorList>
    </citation>
    <scope>NUCLEOTIDE SEQUENCE</scope>
    <source>
        <strain evidence="1">Duluth1</strain>
        <tissue evidence="1">Whole animal</tissue>
    </source>
</reference>
<evidence type="ECO:0000313" key="1">
    <source>
        <dbReference type="EMBL" id="KAH3741458.1"/>
    </source>
</evidence>
<gene>
    <name evidence="1" type="ORF">DPMN_048183</name>
</gene>
<keyword evidence="2" id="KW-1185">Reference proteome</keyword>
<accession>A0A9D4I262</accession>
<evidence type="ECO:0000313" key="2">
    <source>
        <dbReference type="Proteomes" id="UP000828390"/>
    </source>
</evidence>
<sequence>MDFGNIMICFVFVVNTAQEGVVGKETYFHPCLIAMVTSGTSTTAWLTITGVCTVSIRKIYI</sequence>
<dbReference type="Proteomes" id="UP000828390">
    <property type="component" value="Unassembled WGS sequence"/>
</dbReference>
<name>A0A9D4I262_DREPO</name>